<feature type="region of interest" description="Disordered" evidence="1">
    <location>
        <begin position="15"/>
        <end position="42"/>
    </location>
</feature>
<proteinExistence type="predicted"/>
<dbReference type="STRING" id="1618570.UT08_C0005G0076"/>
<dbReference type="Proteomes" id="UP000034081">
    <property type="component" value="Unassembled WGS sequence"/>
</dbReference>
<sequence>MVKLSEILKEMKSNSNTVNSNKYKSNSNTVNSNNSSNTVSGKKSFKEEFDSLLEKYSIKPDGIAILLTELLDDAKSIDYYKILVRENPPAELLKWAHYTKELYEEGKIYRTKAIYFMSLIKKVGLRTKFKGQKGGGNL</sequence>
<evidence type="ECO:0000256" key="1">
    <source>
        <dbReference type="SAM" id="MobiDB-lite"/>
    </source>
</evidence>
<organism evidence="2 3">
    <name type="scientific">Candidatus Woesebacteria bacterium GW2011_GWB1_38_8</name>
    <dbReference type="NCBI Taxonomy" id="1618570"/>
    <lineage>
        <taxon>Bacteria</taxon>
        <taxon>Candidatus Woeseibacteriota</taxon>
    </lineage>
</organism>
<gene>
    <name evidence="2" type="ORF">UT08_C0005G0076</name>
</gene>
<comment type="caution">
    <text evidence="2">The sequence shown here is derived from an EMBL/GenBank/DDBJ whole genome shotgun (WGS) entry which is preliminary data.</text>
</comment>
<reference evidence="2 3" key="1">
    <citation type="journal article" date="2015" name="Nature">
        <title>rRNA introns, odd ribosomes, and small enigmatic genomes across a large radiation of phyla.</title>
        <authorList>
            <person name="Brown C.T."/>
            <person name="Hug L.A."/>
            <person name="Thomas B.C."/>
            <person name="Sharon I."/>
            <person name="Castelle C.J."/>
            <person name="Singh A."/>
            <person name="Wilkins M.J."/>
            <person name="Williams K.H."/>
            <person name="Banfield J.F."/>
        </authorList>
    </citation>
    <scope>NUCLEOTIDE SEQUENCE [LARGE SCALE GENOMIC DNA]</scope>
</reference>
<dbReference type="AlphaFoldDB" id="A0A0G0LCM4"/>
<evidence type="ECO:0000313" key="3">
    <source>
        <dbReference type="Proteomes" id="UP000034081"/>
    </source>
</evidence>
<protein>
    <submittedName>
        <fullName evidence="2">Uncharacterized protein</fullName>
    </submittedName>
</protein>
<accession>A0A0G0LCM4</accession>
<evidence type="ECO:0000313" key="2">
    <source>
        <dbReference type="EMBL" id="KKQ85625.1"/>
    </source>
</evidence>
<name>A0A0G0LCM4_9BACT</name>
<dbReference type="EMBL" id="LBVL01000005">
    <property type="protein sequence ID" value="KKQ85625.1"/>
    <property type="molecule type" value="Genomic_DNA"/>
</dbReference>